<dbReference type="RefSeq" id="WP_146003177.1">
    <property type="nucleotide sequence ID" value="NZ_JAGSOA010000002.1"/>
</dbReference>
<evidence type="ECO:0000313" key="4">
    <source>
        <dbReference type="EMBL" id="MCF6773663.1"/>
    </source>
</evidence>
<reference evidence="4 5" key="1">
    <citation type="submission" date="2022-01" db="EMBL/GenBank/DDBJ databases">
        <title>Identification and Characterization of Corynebacterium sp.</title>
        <authorList>
            <person name="Luo Q."/>
            <person name="Qu P."/>
            <person name="Chen Q."/>
        </authorList>
    </citation>
    <scope>NUCLEOTIDE SEQUENCE [LARGE SCALE GENOMIC DNA]</scope>
    <source>
        <strain evidence="4 5">MC-12</strain>
    </source>
</reference>
<proteinExistence type="inferred from homology"/>
<dbReference type="Pfam" id="PF01774">
    <property type="entry name" value="UreD"/>
    <property type="match status" value="1"/>
</dbReference>
<gene>
    <name evidence="3" type="primary">ureD</name>
    <name evidence="4" type="ORF">L3H44_04460</name>
</gene>
<dbReference type="PANTHER" id="PTHR33643:SF1">
    <property type="entry name" value="UREASE ACCESSORY PROTEIN D"/>
    <property type="match status" value="1"/>
</dbReference>
<accession>A0ABS9HKN5</accession>
<dbReference type="HAMAP" id="MF_01384">
    <property type="entry name" value="UreD"/>
    <property type="match status" value="1"/>
</dbReference>
<comment type="subunit">
    <text evidence="3">UreD, UreF and UreG form a complex that acts as a GTP-hydrolysis-dependent molecular chaperone, activating the urease apoprotein by helping to assemble the nickel containing metallocenter of UreC. The UreE protein probably delivers the nickel.</text>
</comment>
<dbReference type="Proteomes" id="UP001200604">
    <property type="component" value="Unassembled WGS sequence"/>
</dbReference>
<comment type="caution">
    <text evidence="4">The sequence shown here is derived from an EMBL/GenBank/DDBJ whole genome shotgun (WGS) entry which is preliminary data.</text>
</comment>
<keyword evidence="5" id="KW-1185">Reference proteome</keyword>
<keyword evidence="3" id="KW-0963">Cytoplasm</keyword>
<protein>
    <recommendedName>
        <fullName evidence="3">Urease accessory protein UreD</fullName>
    </recommendedName>
</protein>
<comment type="similarity">
    <text evidence="1 3">Belongs to the UreD family.</text>
</comment>
<keyword evidence="2 3" id="KW-0143">Chaperone</keyword>
<comment type="function">
    <text evidence="3">Required for maturation of urease via the functional incorporation of the urease nickel metallocenter.</text>
</comment>
<evidence type="ECO:0000256" key="2">
    <source>
        <dbReference type="ARBA" id="ARBA00023186"/>
    </source>
</evidence>
<dbReference type="GeneID" id="92727372"/>
<comment type="subcellular location">
    <subcellularLocation>
        <location evidence="3">Cytoplasm</location>
    </subcellularLocation>
</comment>
<keyword evidence="3" id="KW-0996">Nickel insertion</keyword>
<dbReference type="PANTHER" id="PTHR33643">
    <property type="entry name" value="UREASE ACCESSORY PROTEIN D"/>
    <property type="match status" value="1"/>
</dbReference>
<dbReference type="EMBL" id="JAKJKU010000002">
    <property type="protein sequence ID" value="MCF6773663.1"/>
    <property type="molecule type" value="Genomic_DNA"/>
</dbReference>
<sequence>MAPQTTVESNISSPTFASLYDAAATLPIPPRIAKELRSQPMSGDHRALPVGSPGKVGFLYARVDSPEDKSVGKRSVVAEKIAKAPLALMRPLYTDPHQPGTPLLYIMTTGAGLAHNDRNLVDIRVGETRPASALITTQAATPIHRMDVGLAIQHVNLTVGPGSTVEYMPDHVIPYGGSRVHLSTRVTAAREGCAIVSDCVVAGRLGRGEWHRYDALSMETRIDQPRANHPHDFAQLRESDCRPLVIDRGLLRPHTGSRLLGMRNYGAWSNVWIVAPSPQSTRVLLDVLRCLPKSDFPASVRWATSTLPYESGVWVRILAATADEARIARDRLWTAARETLLSAPAPRLRKY</sequence>
<dbReference type="InterPro" id="IPR002669">
    <property type="entry name" value="UreD"/>
</dbReference>
<evidence type="ECO:0000313" key="5">
    <source>
        <dbReference type="Proteomes" id="UP001200604"/>
    </source>
</evidence>
<evidence type="ECO:0000256" key="1">
    <source>
        <dbReference type="ARBA" id="ARBA00007177"/>
    </source>
</evidence>
<evidence type="ECO:0000256" key="3">
    <source>
        <dbReference type="HAMAP-Rule" id="MF_01384"/>
    </source>
</evidence>
<name>A0ABS9HKN5_9CORY</name>
<organism evidence="4 5">
    <name type="scientific">Corynebacterium parakroppenstedtii</name>
    <dbReference type="NCBI Taxonomy" id="2828363"/>
    <lineage>
        <taxon>Bacteria</taxon>
        <taxon>Bacillati</taxon>
        <taxon>Actinomycetota</taxon>
        <taxon>Actinomycetes</taxon>
        <taxon>Mycobacteriales</taxon>
        <taxon>Corynebacteriaceae</taxon>
        <taxon>Corynebacterium</taxon>
    </lineage>
</organism>